<keyword evidence="3" id="KW-0732">Signal</keyword>
<keyword evidence="2" id="KW-0812">Transmembrane</keyword>
<name>A0A9D1LQM9_9FIRM</name>
<reference evidence="4" key="2">
    <citation type="journal article" date="2021" name="PeerJ">
        <title>Extensive microbial diversity within the chicken gut microbiome revealed by metagenomics and culture.</title>
        <authorList>
            <person name="Gilroy R."/>
            <person name="Ravi A."/>
            <person name="Getino M."/>
            <person name="Pursley I."/>
            <person name="Horton D.L."/>
            <person name="Alikhan N.F."/>
            <person name="Baker D."/>
            <person name="Gharbi K."/>
            <person name="Hall N."/>
            <person name="Watson M."/>
            <person name="Adriaenssens E.M."/>
            <person name="Foster-Nyarko E."/>
            <person name="Jarju S."/>
            <person name="Secka A."/>
            <person name="Antonio M."/>
            <person name="Oren A."/>
            <person name="Chaudhuri R.R."/>
            <person name="La Ragione R."/>
            <person name="Hildebrand F."/>
            <person name="Pallen M.J."/>
        </authorList>
    </citation>
    <scope>NUCLEOTIDE SEQUENCE</scope>
    <source>
        <strain evidence="4">ChiSxjej2B14-8506</strain>
    </source>
</reference>
<sequence>MIKRGLCALLLAALLMAPVGARAEATATAAATAAASATAAPTTDASTAPDEAQDAVYTIYDESGNYLTSIYGRVYVGDEYITGDDQLYQVISVDDARREAVARYMGPEDMTGLIDDAVATVATDAKRMVAIYSTHSDESYVPTDGTESKLEDPGIFDVNEALKEELEARGIEVEMDLTTHLPHDAGAYRRSRVTATRLMETQPAALLDIHRDGIPDPDEYIQEIEGEDATKIRLLVGRSNPNAAANRKFAKQIKAVADEMYPELIKDIYIGKGDYNQELMPRAILLEFGTHTLKKERAITSTEFMADVLERVLFGTTANAQGATDGTATGADTTNGASDGDAATQAAQAEAESGGSGALWGILVVVGVAIAAIVIYGIVTTGSVGGMWEKVKRGVSETTGGLLGRKKDRDRHGE</sequence>
<evidence type="ECO:0000256" key="1">
    <source>
        <dbReference type="SAM" id="MobiDB-lite"/>
    </source>
</evidence>
<dbReference type="NCBIfam" id="TIGR02867">
    <property type="entry name" value="spore_II_P"/>
    <property type="match status" value="1"/>
</dbReference>
<gene>
    <name evidence="4" type="ORF">IAC59_02965</name>
</gene>
<evidence type="ECO:0000256" key="2">
    <source>
        <dbReference type="SAM" id="Phobius"/>
    </source>
</evidence>
<evidence type="ECO:0000313" key="5">
    <source>
        <dbReference type="Proteomes" id="UP000824123"/>
    </source>
</evidence>
<accession>A0A9D1LQM9</accession>
<feature type="chain" id="PRO_5039554947" evidence="3">
    <location>
        <begin position="24"/>
        <end position="414"/>
    </location>
</feature>
<proteinExistence type="predicted"/>
<comment type="caution">
    <text evidence="4">The sequence shown here is derived from an EMBL/GenBank/DDBJ whole genome shotgun (WGS) entry which is preliminary data.</text>
</comment>
<feature type="signal peptide" evidence="3">
    <location>
        <begin position="1"/>
        <end position="23"/>
    </location>
</feature>
<feature type="transmembrane region" description="Helical" evidence="2">
    <location>
        <begin position="358"/>
        <end position="379"/>
    </location>
</feature>
<evidence type="ECO:0000256" key="3">
    <source>
        <dbReference type="SAM" id="SignalP"/>
    </source>
</evidence>
<protein>
    <submittedName>
        <fullName evidence="4">Stage II sporulation protein P</fullName>
    </submittedName>
</protein>
<feature type="region of interest" description="Disordered" evidence="1">
    <location>
        <begin position="323"/>
        <end position="344"/>
    </location>
</feature>
<organism evidence="4 5">
    <name type="scientific">Candidatus Fimadaptatus faecigallinarum</name>
    <dbReference type="NCBI Taxonomy" id="2840814"/>
    <lineage>
        <taxon>Bacteria</taxon>
        <taxon>Bacillati</taxon>
        <taxon>Bacillota</taxon>
        <taxon>Clostridia</taxon>
        <taxon>Eubacteriales</taxon>
        <taxon>Candidatus Fimadaptatus</taxon>
    </lineage>
</organism>
<dbReference type="EMBL" id="DVNK01000024">
    <property type="protein sequence ID" value="HIU46202.1"/>
    <property type="molecule type" value="Genomic_DNA"/>
</dbReference>
<reference evidence="4" key="1">
    <citation type="submission" date="2020-10" db="EMBL/GenBank/DDBJ databases">
        <authorList>
            <person name="Gilroy R."/>
        </authorList>
    </citation>
    <scope>NUCLEOTIDE SEQUENCE</scope>
    <source>
        <strain evidence="4">ChiSxjej2B14-8506</strain>
    </source>
</reference>
<dbReference type="AlphaFoldDB" id="A0A9D1LQM9"/>
<dbReference type="InterPro" id="IPR010897">
    <property type="entry name" value="Spore_II_P"/>
</dbReference>
<evidence type="ECO:0000313" key="4">
    <source>
        <dbReference type="EMBL" id="HIU46202.1"/>
    </source>
</evidence>
<keyword evidence="2" id="KW-0472">Membrane</keyword>
<dbReference type="Pfam" id="PF07454">
    <property type="entry name" value="SpoIIP"/>
    <property type="match status" value="1"/>
</dbReference>
<dbReference type="Proteomes" id="UP000824123">
    <property type="component" value="Unassembled WGS sequence"/>
</dbReference>
<keyword evidence="2" id="KW-1133">Transmembrane helix</keyword>